<keyword evidence="5" id="KW-1185">Reference proteome</keyword>
<dbReference type="Proteomes" id="UP000037784">
    <property type="component" value="Unassembled WGS sequence"/>
</dbReference>
<dbReference type="CDD" id="cd04301">
    <property type="entry name" value="NAT_SF"/>
    <property type="match status" value="1"/>
</dbReference>
<dbReference type="InParanoid" id="A0A0N0RFI8"/>
<comment type="caution">
    <text evidence="4">The sequence shown here is derived from an EMBL/GenBank/DDBJ whole genome shotgun (WGS) entry which is preliminary data.</text>
</comment>
<sequence>MMEHPPMADEQTYRDVSALLIHPAELDDIAACLALDRSYTTNEVWQMVLEPRQGLATLGVRFHAVRLTREVRHPYPRPDEELRALWQHDISDVLVARLGDEVVGFVDMRALVDRGCVWVHNLVVHAPFRRRGIGRQLVEAAAEWGRERGFRRFIFETPTKNGGAFQFFFAIGAEFTGFQDRYYSNQDIAVFFEYRV</sequence>
<dbReference type="EMBL" id="BBZA01000060">
    <property type="protein sequence ID" value="GAP62484.1"/>
    <property type="molecule type" value="Genomic_DNA"/>
</dbReference>
<dbReference type="InterPro" id="IPR000182">
    <property type="entry name" value="GNAT_dom"/>
</dbReference>
<evidence type="ECO:0000259" key="3">
    <source>
        <dbReference type="PROSITE" id="PS51186"/>
    </source>
</evidence>
<keyword evidence="1" id="KW-0808">Transferase</keyword>
<protein>
    <recommendedName>
        <fullName evidence="3">N-acetyltransferase domain-containing protein</fullName>
    </recommendedName>
</protein>
<accession>A0A0N0RFI8</accession>
<dbReference type="InterPro" id="IPR050832">
    <property type="entry name" value="Bact_Acetyltransf"/>
</dbReference>
<reference evidence="5" key="1">
    <citation type="submission" date="2015-08" db="EMBL/GenBank/DDBJ databases">
        <title>Draft Genome Sequence of a Heterotrophic Facultative Anaerobic Bacterium Ardenticatena maritima Strain 110S.</title>
        <authorList>
            <person name="Kawaichi S."/>
            <person name="Yoshida T."/>
            <person name="Sako Y."/>
            <person name="Nakamura R."/>
        </authorList>
    </citation>
    <scope>NUCLEOTIDE SEQUENCE [LARGE SCALE GENOMIC DNA]</scope>
    <source>
        <strain evidence="5">110S</strain>
    </source>
</reference>
<gene>
    <name evidence="4" type="ORF">ARMA_0907</name>
</gene>
<dbReference type="SUPFAM" id="SSF55729">
    <property type="entry name" value="Acyl-CoA N-acyltransferases (Nat)"/>
    <property type="match status" value="1"/>
</dbReference>
<dbReference type="Gene3D" id="3.40.630.30">
    <property type="match status" value="1"/>
</dbReference>
<evidence type="ECO:0000256" key="1">
    <source>
        <dbReference type="ARBA" id="ARBA00022679"/>
    </source>
</evidence>
<evidence type="ECO:0000313" key="5">
    <source>
        <dbReference type="Proteomes" id="UP000037784"/>
    </source>
</evidence>
<dbReference type="AlphaFoldDB" id="A0A0N0RFI8"/>
<dbReference type="PANTHER" id="PTHR43877">
    <property type="entry name" value="AMINOALKYLPHOSPHONATE N-ACETYLTRANSFERASE-RELATED-RELATED"/>
    <property type="match status" value="1"/>
</dbReference>
<evidence type="ECO:0000256" key="2">
    <source>
        <dbReference type="ARBA" id="ARBA00023315"/>
    </source>
</evidence>
<keyword evidence="2" id="KW-0012">Acyltransferase</keyword>
<name>A0A0N0RFI8_9CHLR</name>
<dbReference type="GO" id="GO:0016747">
    <property type="term" value="F:acyltransferase activity, transferring groups other than amino-acyl groups"/>
    <property type="evidence" value="ECO:0007669"/>
    <property type="project" value="InterPro"/>
</dbReference>
<organism evidence="4 5">
    <name type="scientific">Ardenticatena maritima</name>
    <dbReference type="NCBI Taxonomy" id="872965"/>
    <lineage>
        <taxon>Bacteria</taxon>
        <taxon>Bacillati</taxon>
        <taxon>Chloroflexota</taxon>
        <taxon>Ardenticatenia</taxon>
        <taxon>Ardenticatenales</taxon>
        <taxon>Ardenticatenaceae</taxon>
        <taxon>Ardenticatena</taxon>
    </lineage>
</organism>
<dbReference type="InterPro" id="IPR016181">
    <property type="entry name" value="Acyl_CoA_acyltransferase"/>
</dbReference>
<evidence type="ECO:0000313" key="4">
    <source>
        <dbReference type="EMBL" id="GAP62484.1"/>
    </source>
</evidence>
<dbReference type="Pfam" id="PF00583">
    <property type="entry name" value="Acetyltransf_1"/>
    <property type="match status" value="1"/>
</dbReference>
<feature type="domain" description="N-acetyltransferase" evidence="3">
    <location>
        <begin position="19"/>
        <end position="196"/>
    </location>
</feature>
<proteinExistence type="predicted"/>
<dbReference type="PROSITE" id="PS51186">
    <property type="entry name" value="GNAT"/>
    <property type="match status" value="1"/>
</dbReference>